<dbReference type="Pfam" id="PF13443">
    <property type="entry name" value="HTH_26"/>
    <property type="match status" value="1"/>
</dbReference>
<sequence length="268" mass="30912">MAQTSAIVGELKRQLRSHGLTYQDVAEALNLSEASVKRLFSEKQFSLKRLDQICALMGMEISDVVRKLSPELEVEQLSLEQEQELVSDVRLLLVAVCAMNRWQFPEIHQVYDMSETDLIGYLARLDRMGVLELLPGNRFKLLVSHDFAWQPGGPIQRFFEAEVQQDFLKCRFDHPGELRLFVSGMLSAQSNEVVQQKLKRLALEFRHCHEEDLALPLEHRFGVSLLMAMRPWEIEAFDSVRRPGARKEYPTFNRRGKARPVSRSSNLQ</sequence>
<dbReference type="Gene3D" id="1.10.260.40">
    <property type="entry name" value="lambda repressor-like DNA-binding domains"/>
    <property type="match status" value="1"/>
</dbReference>
<proteinExistence type="predicted"/>
<dbReference type="InterPro" id="IPR010982">
    <property type="entry name" value="Lambda_DNA-bd_dom_sf"/>
</dbReference>
<reference evidence="3 4" key="1">
    <citation type="submission" date="2018-03" db="EMBL/GenBank/DDBJ databases">
        <title>Marinobacter brunus sp. nov., a marine bacterium of Gamma-proteobacteria isolated from the surface seawater of the South China Sea.</title>
        <authorList>
            <person name="Cheng H."/>
            <person name="Wu Y.-H."/>
            <person name="Xamxidin M."/>
            <person name="Xu X.-W."/>
        </authorList>
    </citation>
    <scope>NUCLEOTIDE SEQUENCE [LARGE SCALE GENOMIC DNA]</scope>
    <source>
        <strain evidence="3 4">NH169-3</strain>
    </source>
</reference>
<keyword evidence="4" id="KW-1185">Reference proteome</keyword>
<name>A0A2T1K6X7_9GAMM</name>
<evidence type="ECO:0000256" key="1">
    <source>
        <dbReference type="SAM" id="MobiDB-lite"/>
    </source>
</evidence>
<dbReference type="AlphaFoldDB" id="A0A2T1K6X7"/>
<dbReference type="Proteomes" id="UP000239866">
    <property type="component" value="Unassembled WGS sequence"/>
</dbReference>
<dbReference type="InterPro" id="IPR001387">
    <property type="entry name" value="Cro/C1-type_HTH"/>
</dbReference>
<evidence type="ECO:0000313" key="4">
    <source>
        <dbReference type="Proteomes" id="UP000239866"/>
    </source>
</evidence>
<dbReference type="GO" id="GO:0003677">
    <property type="term" value="F:DNA binding"/>
    <property type="evidence" value="ECO:0007669"/>
    <property type="project" value="InterPro"/>
</dbReference>
<dbReference type="SUPFAM" id="SSF47413">
    <property type="entry name" value="lambda repressor-like DNA-binding domains"/>
    <property type="match status" value="1"/>
</dbReference>
<dbReference type="SMART" id="SM00530">
    <property type="entry name" value="HTH_XRE"/>
    <property type="match status" value="1"/>
</dbReference>
<evidence type="ECO:0000313" key="3">
    <source>
        <dbReference type="EMBL" id="PSF05513.1"/>
    </source>
</evidence>
<dbReference type="RefSeq" id="WP_106763923.1">
    <property type="nucleotide sequence ID" value="NZ_PXNP01000099.1"/>
</dbReference>
<comment type="caution">
    <text evidence="3">The sequence shown here is derived from an EMBL/GenBank/DDBJ whole genome shotgun (WGS) entry which is preliminary data.</text>
</comment>
<protein>
    <submittedName>
        <fullName evidence="3">Transcriptional regulator</fullName>
    </submittedName>
</protein>
<feature type="domain" description="HTH cro/C1-type" evidence="2">
    <location>
        <begin position="11"/>
        <end position="64"/>
    </location>
</feature>
<accession>A0A2T1K6X7</accession>
<evidence type="ECO:0000259" key="2">
    <source>
        <dbReference type="PROSITE" id="PS50943"/>
    </source>
</evidence>
<feature type="region of interest" description="Disordered" evidence="1">
    <location>
        <begin position="248"/>
        <end position="268"/>
    </location>
</feature>
<dbReference type="CDD" id="cd00093">
    <property type="entry name" value="HTH_XRE"/>
    <property type="match status" value="1"/>
</dbReference>
<gene>
    <name evidence="3" type="ORF">C7H09_14515</name>
</gene>
<organism evidence="3 4">
    <name type="scientific">Marinobacter fuscus</name>
    <dbReference type="NCBI Taxonomy" id="2109942"/>
    <lineage>
        <taxon>Bacteria</taxon>
        <taxon>Pseudomonadati</taxon>
        <taxon>Pseudomonadota</taxon>
        <taxon>Gammaproteobacteria</taxon>
        <taxon>Pseudomonadales</taxon>
        <taxon>Marinobacteraceae</taxon>
        <taxon>Marinobacter</taxon>
    </lineage>
</organism>
<dbReference type="OrthoDB" id="5298444at2"/>
<dbReference type="EMBL" id="PXNP01000099">
    <property type="protein sequence ID" value="PSF05513.1"/>
    <property type="molecule type" value="Genomic_DNA"/>
</dbReference>
<dbReference type="PROSITE" id="PS50943">
    <property type="entry name" value="HTH_CROC1"/>
    <property type="match status" value="1"/>
</dbReference>